<gene>
    <name evidence="2" type="ORF">ACFQBM_02660</name>
</gene>
<evidence type="ECO:0000313" key="2">
    <source>
        <dbReference type="EMBL" id="MFC6632162.1"/>
    </source>
</evidence>
<feature type="transmembrane region" description="Helical" evidence="1">
    <location>
        <begin position="50"/>
        <end position="68"/>
    </location>
</feature>
<comment type="caution">
    <text evidence="2">The sequence shown here is derived from an EMBL/GenBank/DDBJ whole genome shotgun (WGS) entry which is preliminary data.</text>
</comment>
<keyword evidence="1" id="KW-0472">Membrane</keyword>
<name>A0ABW1YJD2_9GAMM</name>
<dbReference type="Proteomes" id="UP001596425">
    <property type="component" value="Unassembled WGS sequence"/>
</dbReference>
<sequence length="149" mass="17789">MTTQASRSSYPQFLERSARLTCAVAPSRLLFILLLLIALQALSLLWWCRLPLYLFLPAVLLVLIYAAFEWRRLHAVRGWLGTRERRWFWQAADGEQREFEFQGELVLWRWLLVINGRDLQGRRLRMVLARDSVGRDDWRRLQAALRYSR</sequence>
<proteinExistence type="predicted"/>
<protein>
    <submittedName>
        <fullName evidence="2">Protein YgfX</fullName>
    </submittedName>
</protein>
<dbReference type="InterPro" id="IPR009883">
    <property type="entry name" value="YgfX"/>
</dbReference>
<evidence type="ECO:0000256" key="1">
    <source>
        <dbReference type="SAM" id="Phobius"/>
    </source>
</evidence>
<accession>A0ABW1YJD2</accession>
<dbReference type="EMBL" id="JBHSVR010000001">
    <property type="protein sequence ID" value="MFC6632162.1"/>
    <property type="molecule type" value="Genomic_DNA"/>
</dbReference>
<keyword evidence="1" id="KW-1133">Transmembrane helix</keyword>
<dbReference type="RefSeq" id="WP_193192272.1">
    <property type="nucleotide sequence ID" value="NZ_JACZFR010000026.1"/>
</dbReference>
<evidence type="ECO:0000313" key="3">
    <source>
        <dbReference type="Proteomes" id="UP001596425"/>
    </source>
</evidence>
<dbReference type="Pfam" id="PF07254">
    <property type="entry name" value="Cpta_toxin"/>
    <property type="match status" value="1"/>
</dbReference>
<organism evidence="2 3">
    <name type="scientific">Microbulbifer taiwanensis</name>
    <dbReference type="NCBI Taxonomy" id="986746"/>
    <lineage>
        <taxon>Bacteria</taxon>
        <taxon>Pseudomonadati</taxon>
        <taxon>Pseudomonadota</taxon>
        <taxon>Gammaproteobacteria</taxon>
        <taxon>Cellvibrionales</taxon>
        <taxon>Microbulbiferaceae</taxon>
        <taxon>Microbulbifer</taxon>
    </lineage>
</organism>
<feature type="transmembrane region" description="Helical" evidence="1">
    <location>
        <begin position="20"/>
        <end position="44"/>
    </location>
</feature>
<keyword evidence="3" id="KW-1185">Reference proteome</keyword>
<keyword evidence="1" id="KW-0812">Transmembrane</keyword>
<reference evidence="3" key="1">
    <citation type="journal article" date="2019" name="Int. J. Syst. Evol. Microbiol.">
        <title>The Global Catalogue of Microorganisms (GCM) 10K type strain sequencing project: providing services to taxonomists for standard genome sequencing and annotation.</title>
        <authorList>
            <consortium name="The Broad Institute Genomics Platform"/>
            <consortium name="The Broad Institute Genome Sequencing Center for Infectious Disease"/>
            <person name="Wu L."/>
            <person name="Ma J."/>
        </authorList>
    </citation>
    <scope>NUCLEOTIDE SEQUENCE [LARGE SCALE GENOMIC DNA]</scope>
    <source>
        <strain evidence="3">CGMCC 1.13718</strain>
    </source>
</reference>